<keyword evidence="2" id="KW-1003">Cell membrane</keyword>
<feature type="domain" description="ABC3 transporter permease C-terminal" evidence="8">
    <location>
        <begin position="229"/>
        <end position="324"/>
    </location>
</feature>
<organism evidence="9 10">
    <name type="scientific">Actinopolymorpha singaporensis</name>
    <dbReference type="NCBI Taxonomy" id="117157"/>
    <lineage>
        <taxon>Bacteria</taxon>
        <taxon>Bacillati</taxon>
        <taxon>Actinomycetota</taxon>
        <taxon>Actinomycetes</taxon>
        <taxon>Propionibacteriales</taxon>
        <taxon>Actinopolymorphaceae</taxon>
        <taxon>Actinopolymorpha</taxon>
    </lineage>
</organism>
<evidence type="ECO:0000313" key="10">
    <source>
        <dbReference type="Proteomes" id="UP000198983"/>
    </source>
</evidence>
<evidence type="ECO:0000256" key="3">
    <source>
        <dbReference type="ARBA" id="ARBA00022692"/>
    </source>
</evidence>
<proteinExistence type="predicted"/>
<comment type="subcellular location">
    <subcellularLocation>
        <location evidence="1">Cell membrane</location>
        <topology evidence="1">Multi-pass membrane protein</topology>
    </subcellularLocation>
</comment>
<gene>
    <name evidence="9" type="ORF">SAMN04489717_2806</name>
</gene>
<reference evidence="9 10" key="1">
    <citation type="submission" date="2016-10" db="EMBL/GenBank/DDBJ databases">
        <authorList>
            <person name="de Groot N.N."/>
        </authorList>
    </citation>
    <scope>NUCLEOTIDE SEQUENCE [LARGE SCALE GENOMIC DNA]</scope>
    <source>
        <strain evidence="9 10">DSM 22024</strain>
    </source>
</reference>
<feature type="transmembrane region" description="Helical" evidence="7">
    <location>
        <begin position="297"/>
        <end position="323"/>
    </location>
</feature>
<dbReference type="GO" id="GO:0005886">
    <property type="term" value="C:plasma membrane"/>
    <property type="evidence" value="ECO:0007669"/>
    <property type="project" value="UniProtKB-SubCell"/>
</dbReference>
<evidence type="ECO:0000256" key="5">
    <source>
        <dbReference type="ARBA" id="ARBA00023136"/>
    </source>
</evidence>
<dbReference type="OrthoDB" id="4871813at2"/>
<dbReference type="RefSeq" id="WP_092653921.1">
    <property type="nucleotide sequence ID" value="NZ_LT629732.1"/>
</dbReference>
<name>A0A1H1SHM1_9ACTN</name>
<dbReference type="AlphaFoldDB" id="A0A1H1SHM1"/>
<feature type="transmembrane region" description="Helical" evidence="7">
    <location>
        <begin position="423"/>
        <end position="444"/>
    </location>
</feature>
<keyword evidence="3 7" id="KW-0812">Transmembrane</keyword>
<evidence type="ECO:0000256" key="7">
    <source>
        <dbReference type="SAM" id="Phobius"/>
    </source>
</evidence>
<feature type="region of interest" description="Disordered" evidence="6">
    <location>
        <begin position="172"/>
        <end position="194"/>
    </location>
</feature>
<dbReference type="InterPro" id="IPR003838">
    <property type="entry name" value="ABC3_permease_C"/>
</dbReference>
<protein>
    <recommendedName>
        <fullName evidence="8">ABC3 transporter permease C-terminal domain-containing protein</fullName>
    </recommendedName>
</protein>
<feature type="transmembrane region" description="Helical" evidence="7">
    <location>
        <begin position="369"/>
        <end position="402"/>
    </location>
</feature>
<feature type="transmembrane region" description="Helical" evidence="7">
    <location>
        <begin position="344"/>
        <end position="363"/>
    </location>
</feature>
<keyword evidence="4 7" id="KW-1133">Transmembrane helix</keyword>
<feature type="transmembrane region" description="Helical" evidence="7">
    <location>
        <begin position="207"/>
        <end position="232"/>
    </location>
</feature>
<dbReference type="Pfam" id="PF02687">
    <property type="entry name" value="FtsX"/>
    <property type="match status" value="1"/>
</dbReference>
<feature type="transmembrane region" description="Helical" evidence="7">
    <location>
        <begin position="556"/>
        <end position="577"/>
    </location>
</feature>
<feature type="transmembrane region" description="Helical" evidence="7">
    <location>
        <begin position="636"/>
        <end position="654"/>
    </location>
</feature>
<evidence type="ECO:0000256" key="6">
    <source>
        <dbReference type="SAM" id="MobiDB-lite"/>
    </source>
</evidence>
<evidence type="ECO:0000256" key="2">
    <source>
        <dbReference type="ARBA" id="ARBA00022475"/>
    </source>
</evidence>
<dbReference type="Proteomes" id="UP000198983">
    <property type="component" value="Chromosome I"/>
</dbReference>
<accession>A0A1H1SHM1</accession>
<evidence type="ECO:0000259" key="8">
    <source>
        <dbReference type="Pfam" id="PF02687"/>
    </source>
</evidence>
<feature type="compositionally biased region" description="Basic and acidic residues" evidence="6">
    <location>
        <begin position="172"/>
        <end position="181"/>
    </location>
</feature>
<evidence type="ECO:0000313" key="9">
    <source>
        <dbReference type="EMBL" id="SDS47363.1"/>
    </source>
</evidence>
<keyword evidence="10" id="KW-1185">Reference proteome</keyword>
<evidence type="ECO:0000256" key="1">
    <source>
        <dbReference type="ARBA" id="ARBA00004651"/>
    </source>
</evidence>
<evidence type="ECO:0000256" key="4">
    <source>
        <dbReference type="ARBA" id="ARBA00022989"/>
    </source>
</evidence>
<feature type="transmembrane region" description="Helical" evidence="7">
    <location>
        <begin position="604"/>
        <end position="624"/>
    </location>
</feature>
<keyword evidence="5 7" id="KW-0472">Membrane</keyword>
<feature type="transmembrane region" description="Helical" evidence="7">
    <location>
        <begin position="252"/>
        <end position="277"/>
    </location>
</feature>
<dbReference type="EMBL" id="LT629732">
    <property type="protein sequence ID" value="SDS47363.1"/>
    <property type="molecule type" value="Genomic_DNA"/>
</dbReference>
<sequence length="674" mass="69002">MTSVNLSLRLLRVGGRRGLLAVGLTAGAVAVCTALLLAAVAANVAFAGRADRDAWRHPDHAAPPSKAVALEGTSLDYVRGQVVTVVDLAALHGTDGADGRPGALPAPPGMARFPAPGEVWMSPALARLSASMPPGQFADRFPERTPTGLLGDDALVHGDELVAVVGRQADDPAMHGDRSDLADATSPTPIASFDDGRPNHAAGFYRVLTGLATVLLGVPLLVFGGAAARLTVARRDQRLAALRLVGATPGQVVTMTVAESMVTALAGAVAGALLYVAMIPGLTRISISGGTWAAGDLWVGVPLVLAVVAAVVVLVGVSAVAGLRRVVVSPLGVARRQTPPGLRAVRVLAFVAAVVGFLFASKLMRGSFATVFTVIVVMLAVGFWTLNLVGPWVVGLVGRIAAAGARRPARLLAGRRLMDDPRSAWRTVNGIALTGFVAGFTVLLNPGPGGLGHSTDDQLRAKVPARHATAVVADARERLAGIPGAHVRLTEPAGSTTGAPAYRSVVVTVPGGQERTDEARTSLAGLVPGRPFASPADADRGTEQMLTDIQTGARTVLIASFLLGTVSAGITGVSSILDRRQTFALLRLAGTPLRVLDAARRRETLIPLVVMGGGALVTGLVMAAPFALANPVRPEGLVTLALTVLGGLAAVVGASELSRPFLRAVTADPAPRPD</sequence>
<dbReference type="STRING" id="117157.SAMN04489717_2806"/>